<sequence length="649" mass="74939">MINFSKLVDYYCDLKRKDAEPIHYAADMARQPEEDQEAWKKRLGLEQHYHSQVLSNSDWKSLKKKENETDKQFYNRIRQLKHRSSERLSLLTYATLCLSNNLIREKPSAVLPSPSYDRPKKRPRLESEHQPPISNSIPIRNIDFASKLKGIYMPEQSQDLVWQATCHTTVTTCAPTVIENGQNRLSDYQAYLEKIAKIGLTESSDADVVFFRPDNPNLINEIRFVTSQGRLAFVTDRTLDSYKPKTTDVQLLAAVLEENGISLNRKVETHSMLQKTLDVHITVSMDIQHFLERFEDQSDSLFILDVPTNPSAGIPQKYGFVHSFPQSPGKHSPESRSLDDLESSIANTRLIHDYPQTLDKSWGLIHQPGTFTQWHHDADGKLTLINCKTGAKIWSIFIPSRLLNADQVREIMVRFAEEKFILPQPHHGRVVNILLTEGDVLFQPPGVMHQVYTITPSYFQGSSFWTFETLHLTRFSRLIDVEHGDCTTNVDHQDHLILQCMVRLALALPHFTQGLVHYKRPLAALYDMLGNRYAYITKHLLRRIAEDLPPPTSSRRRKNIMGDPIQAARREVIAEMDQVQHIELGLQILEKALDQYEFFKGGAQDKKQICKRYLERTDRQWFGPGEAILLDLKVLEEVYPPRYHQGYFI</sequence>
<protein>
    <recommendedName>
        <fullName evidence="2">JmjC domain-containing protein</fullName>
    </recommendedName>
</protein>
<evidence type="ECO:0000313" key="4">
    <source>
        <dbReference type="Proteomes" id="UP000297245"/>
    </source>
</evidence>
<feature type="domain" description="JmjC" evidence="2">
    <location>
        <begin position="330"/>
        <end position="477"/>
    </location>
</feature>
<reference evidence="3 4" key="1">
    <citation type="journal article" date="2019" name="Nat. Ecol. Evol.">
        <title>Megaphylogeny resolves global patterns of mushroom evolution.</title>
        <authorList>
            <person name="Varga T."/>
            <person name="Krizsan K."/>
            <person name="Foldi C."/>
            <person name="Dima B."/>
            <person name="Sanchez-Garcia M."/>
            <person name="Sanchez-Ramirez S."/>
            <person name="Szollosi G.J."/>
            <person name="Szarkandi J.G."/>
            <person name="Papp V."/>
            <person name="Albert L."/>
            <person name="Andreopoulos W."/>
            <person name="Angelini C."/>
            <person name="Antonin V."/>
            <person name="Barry K.W."/>
            <person name="Bougher N.L."/>
            <person name="Buchanan P."/>
            <person name="Buyck B."/>
            <person name="Bense V."/>
            <person name="Catcheside P."/>
            <person name="Chovatia M."/>
            <person name="Cooper J."/>
            <person name="Damon W."/>
            <person name="Desjardin D."/>
            <person name="Finy P."/>
            <person name="Geml J."/>
            <person name="Haridas S."/>
            <person name="Hughes K."/>
            <person name="Justo A."/>
            <person name="Karasinski D."/>
            <person name="Kautmanova I."/>
            <person name="Kiss B."/>
            <person name="Kocsube S."/>
            <person name="Kotiranta H."/>
            <person name="LaButti K.M."/>
            <person name="Lechner B.E."/>
            <person name="Liimatainen K."/>
            <person name="Lipzen A."/>
            <person name="Lukacs Z."/>
            <person name="Mihaltcheva S."/>
            <person name="Morgado L.N."/>
            <person name="Niskanen T."/>
            <person name="Noordeloos M.E."/>
            <person name="Ohm R.A."/>
            <person name="Ortiz-Santana B."/>
            <person name="Ovrebo C."/>
            <person name="Racz N."/>
            <person name="Riley R."/>
            <person name="Savchenko A."/>
            <person name="Shiryaev A."/>
            <person name="Soop K."/>
            <person name="Spirin V."/>
            <person name="Szebenyi C."/>
            <person name="Tomsovsky M."/>
            <person name="Tulloss R.E."/>
            <person name="Uehling J."/>
            <person name="Grigoriev I.V."/>
            <person name="Vagvolgyi C."/>
            <person name="Papp T."/>
            <person name="Martin F.M."/>
            <person name="Miettinen O."/>
            <person name="Hibbett D.S."/>
            <person name="Nagy L.G."/>
        </authorList>
    </citation>
    <scope>NUCLEOTIDE SEQUENCE [LARGE SCALE GENOMIC DNA]</scope>
    <source>
        <strain evidence="3 4">CBS 962.96</strain>
    </source>
</reference>
<dbReference type="SUPFAM" id="SSF51197">
    <property type="entry name" value="Clavaminate synthase-like"/>
    <property type="match status" value="1"/>
</dbReference>
<name>A0A4S8MGQ5_DENBC</name>
<dbReference type="Proteomes" id="UP000297245">
    <property type="component" value="Unassembled WGS sequence"/>
</dbReference>
<evidence type="ECO:0000313" key="3">
    <source>
        <dbReference type="EMBL" id="THV01672.1"/>
    </source>
</evidence>
<dbReference type="AlphaFoldDB" id="A0A4S8MGQ5"/>
<feature type="region of interest" description="Disordered" evidence="1">
    <location>
        <begin position="108"/>
        <end position="133"/>
    </location>
</feature>
<accession>A0A4S8MGQ5</accession>
<dbReference type="Gene3D" id="2.60.120.650">
    <property type="entry name" value="Cupin"/>
    <property type="match status" value="1"/>
</dbReference>
<evidence type="ECO:0000256" key="1">
    <source>
        <dbReference type="SAM" id="MobiDB-lite"/>
    </source>
</evidence>
<dbReference type="InterPro" id="IPR003347">
    <property type="entry name" value="JmjC_dom"/>
</dbReference>
<gene>
    <name evidence="3" type="ORF">K435DRAFT_853532</name>
</gene>
<dbReference type="PROSITE" id="PS51184">
    <property type="entry name" value="JMJC"/>
    <property type="match status" value="1"/>
</dbReference>
<evidence type="ECO:0000259" key="2">
    <source>
        <dbReference type="PROSITE" id="PS51184"/>
    </source>
</evidence>
<organism evidence="3 4">
    <name type="scientific">Dendrothele bispora (strain CBS 962.96)</name>
    <dbReference type="NCBI Taxonomy" id="1314807"/>
    <lineage>
        <taxon>Eukaryota</taxon>
        <taxon>Fungi</taxon>
        <taxon>Dikarya</taxon>
        <taxon>Basidiomycota</taxon>
        <taxon>Agaricomycotina</taxon>
        <taxon>Agaricomycetes</taxon>
        <taxon>Agaricomycetidae</taxon>
        <taxon>Agaricales</taxon>
        <taxon>Agaricales incertae sedis</taxon>
        <taxon>Dendrothele</taxon>
    </lineage>
</organism>
<dbReference type="OrthoDB" id="2635829at2759"/>
<keyword evidence="4" id="KW-1185">Reference proteome</keyword>
<proteinExistence type="predicted"/>
<dbReference type="EMBL" id="ML179086">
    <property type="protein sequence ID" value="THV01672.1"/>
    <property type="molecule type" value="Genomic_DNA"/>
</dbReference>